<dbReference type="STRING" id="1054147.F4Q3R2"/>
<protein>
    <submittedName>
        <fullName evidence="2">Uncharacterized protein</fullName>
    </submittedName>
</protein>
<evidence type="ECO:0000313" key="3">
    <source>
        <dbReference type="Proteomes" id="UP000007797"/>
    </source>
</evidence>
<dbReference type="KEGG" id="dfa:DFA_07858"/>
<gene>
    <name evidence="2" type="ORF">DFA_07858</name>
</gene>
<evidence type="ECO:0000313" key="2">
    <source>
        <dbReference type="EMBL" id="EGG16878.1"/>
    </source>
</evidence>
<dbReference type="RefSeq" id="XP_004355352.1">
    <property type="nucleotide sequence ID" value="XM_004355300.1"/>
</dbReference>
<proteinExistence type="predicted"/>
<name>F4Q3R2_CACFS</name>
<reference evidence="3" key="1">
    <citation type="journal article" date="2011" name="Genome Res.">
        <title>Phylogeny-wide analysis of social amoeba genomes highlights ancient origins for complex intercellular communication.</title>
        <authorList>
            <person name="Heidel A.J."/>
            <person name="Lawal H.M."/>
            <person name="Felder M."/>
            <person name="Schilde C."/>
            <person name="Helps N.R."/>
            <person name="Tunggal B."/>
            <person name="Rivero F."/>
            <person name="John U."/>
            <person name="Schleicher M."/>
            <person name="Eichinger L."/>
            <person name="Platzer M."/>
            <person name="Noegel A.A."/>
            <person name="Schaap P."/>
            <person name="Gloeckner G."/>
        </authorList>
    </citation>
    <scope>NUCLEOTIDE SEQUENCE [LARGE SCALE GENOMIC DNA]</scope>
    <source>
        <strain evidence="3">SH3</strain>
    </source>
</reference>
<sequence>MNVQEQQHVPNICLGYLINHIIHNDRLWGSCGSKLSERDISGDRYWIDTTLPLVSKFFHQIITRAKQQAIIESTTDETRTDVEIVFPTQHNNQCFERLLERHPQVNNISMLFANFNKPIYEQADIIYYDDMQALYHLVESRLALSVKRLAIKDFGPVQSNPTRMFTVLGLFNLKSLSITPGCSNPVSWNPYCDLLLGYLDRDNTKLDYFCSGNLKDTVVQYLLGSSKCTIRHIKLCKLWSLPKITRPIETFECSLTEKTTFQKEEKDLDSIHLVEHLRVSYKSIKSTPIPSSHFNFIKSFINNHLNNKDNNNNNNNNNNNPIKIKSLSIVVYLKQISELMEFLENEFKSSNNSNIEDNGNRFYFKLIIKKVGLMQALARKVVSTILDDPQNILGPKILNRDDYVEFLDDLKLYKRQKYMFSLDRSNNNNNSPNYYSPLQPSYSPDSPDLDQEPYSPSMYIPASPNYTPSTPNNINNNNDYSPSTP</sequence>
<dbReference type="AlphaFoldDB" id="F4Q3R2"/>
<organism evidence="2 3">
    <name type="scientific">Cavenderia fasciculata</name>
    <name type="common">Slime mold</name>
    <name type="synonym">Dictyostelium fasciculatum</name>
    <dbReference type="NCBI Taxonomy" id="261658"/>
    <lineage>
        <taxon>Eukaryota</taxon>
        <taxon>Amoebozoa</taxon>
        <taxon>Evosea</taxon>
        <taxon>Eumycetozoa</taxon>
        <taxon>Dictyostelia</taxon>
        <taxon>Acytosteliales</taxon>
        <taxon>Cavenderiaceae</taxon>
        <taxon>Cavenderia</taxon>
    </lineage>
</organism>
<dbReference type="Proteomes" id="UP000007797">
    <property type="component" value="Unassembled WGS sequence"/>
</dbReference>
<evidence type="ECO:0000256" key="1">
    <source>
        <dbReference type="SAM" id="MobiDB-lite"/>
    </source>
</evidence>
<feature type="region of interest" description="Disordered" evidence="1">
    <location>
        <begin position="423"/>
        <end position="485"/>
    </location>
</feature>
<dbReference type="GeneID" id="14868767"/>
<dbReference type="EMBL" id="GL883021">
    <property type="protein sequence ID" value="EGG16878.1"/>
    <property type="molecule type" value="Genomic_DNA"/>
</dbReference>
<feature type="compositionally biased region" description="Low complexity" evidence="1">
    <location>
        <begin position="463"/>
        <end position="485"/>
    </location>
</feature>
<accession>F4Q3R2</accession>
<feature type="compositionally biased region" description="Low complexity" evidence="1">
    <location>
        <begin position="425"/>
        <end position="446"/>
    </location>
</feature>
<keyword evidence="3" id="KW-1185">Reference proteome</keyword>